<dbReference type="GO" id="GO:0031145">
    <property type="term" value="P:anaphase-promoting complex-dependent catabolic process"/>
    <property type="evidence" value="ECO:0007669"/>
    <property type="project" value="InterPro"/>
</dbReference>
<dbReference type="OrthoDB" id="4047136at2759"/>
<dbReference type="eggNOG" id="ENOG502RQ1I">
    <property type="taxonomic scope" value="Eukaryota"/>
</dbReference>
<evidence type="ECO:0000313" key="1">
    <source>
        <dbReference type="EMBL" id="EDK36211.2"/>
    </source>
</evidence>
<dbReference type="InParanoid" id="A5DAK4"/>
<dbReference type="AlphaFoldDB" id="A5DAK4"/>
<organism evidence="1 2">
    <name type="scientific">Meyerozyma guilliermondii (strain ATCC 6260 / CBS 566 / DSM 6381 / JCM 1539 / NBRC 10279 / NRRL Y-324)</name>
    <name type="common">Yeast</name>
    <name type="synonym">Candida guilliermondii</name>
    <dbReference type="NCBI Taxonomy" id="294746"/>
    <lineage>
        <taxon>Eukaryota</taxon>
        <taxon>Fungi</taxon>
        <taxon>Dikarya</taxon>
        <taxon>Ascomycota</taxon>
        <taxon>Saccharomycotina</taxon>
        <taxon>Pichiomycetes</taxon>
        <taxon>Debaryomycetaceae</taxon>
        <taxon>Meyerozyma</taxon>
    </lineage>
</organism>
<dbReference type="VEuPathDB" id="FungiDB:PGUG_00309"/>
<sequence>MYSPSVLSTDLYSLWRTPENGLYKNGDEEHKSGHNHRSLYAPPLSAYSAEYPGASLYQLEYTISTQEGTRGANLPPQTHRKLERIQRIRNTGYTSLIPIGLKKTMRQIDAERAHNVGGDEDDEPEITHMAENVPGEHLRRPNGAVEGGELANEDMMNNTDSQINSNSNSNMMSRSNDMGSSIDLDAGVPNMDELNSSNGTFVTEDDEIDNEEEPIAPHLGDLLNEDEGFMADEVEYQEDHSFASEIGIIQPQMEEEEG</sequence>
<dbReference type="RefSeq" id="XP_001486932.2">
    <property type="nucleotide sequence ID" value="XM_001486882.1"/>
</dbReference>
<dbReference type="KEGG" id="pgu:PGUG_00309"/>
<gene>
    <name evidence="1" type="ORF">PGUG_00309</name>
</gene>
<dbReference type="HOGENOM" id="CLU_1026700_0_0_1"/>
<dbReference type="OMA" id="FMAADVE"/>
<protein>
    <submittedName>
        <fullName evidence="1">Uncharacterized protein</fullName>
    </submittedName>
</protein>
<accession>A5DAK4</accession>
<dbReference type="Pfam" id="PF05841">
    <property type="entry name" value="Apc15p"/>
    <property type="match status" value="1"/>
</dbReference>
<name>A5DAK4_PICGU</name>
<evidence type="ECO:0000313" key="2">
    <source>
        <dbReference type="Proteomes" id="UP000001997"/>
    </source>
</evidence>
<reference evidence="1 2" key="1">
    <citation type="journal article" date="2009" name="Nature">
        <title>Evolution of pathogenicity and sexual reproduction in eight Candida genomes.</title>
        <authorList>
            <person name="Butler G."/>
            <person name="Rasmussen M.D."/>
            <person name="Lin M.F."/>
            <person name="Santos M.A."/>
            <person name="Sakthikumar S."/>
            <person name="Munro C.A."/>
            <person name="Rheinbay E."/>
            <person name="Grabherr M."/>
            <person name="Forche A."/>
            <person name="Reedy J.L."/>
            <person name="Agrafioti I."/>
            <person name="Arnaud M.B."/>
            <person name="Bates S."/>
            <person name="Brown A.J."/>
            <person name="Brunke S."/>
            <person name="Costanzo M.C."/>
            <person name="Fitzpatrick D.A."/>
            <person name="de Groot P.W."/>
            <person name="Harris D."/>
            <person name="Hoyer L.L."/>
            <person name="Hube B."/>
            <person name="Klis F.M."/>
            <person name="Kodira C."/>
            <person name="Lennard N."/>
            <person name="Logue M.E."/>
            <person name="Martin R."/>
            <person name="Neiman A.M."/>
            <person name="Nikolaou E."/>
            <person name="Quail M.A."/>
            <person name="Quinn J."/>
            <person name="Santos M.C."/>
            <person name="Schmitzberger F.F."/>
            <person name="Sherlock G."/>
            <person name="Shah P."/>
            <person name="Silverstein K.A."/>
            <person name="Skrzypek M.S."/>
            <person name="Soll D."/>
            <person name="Staggs R."/>
            <person name="Stansfield I."/>
            <person name="Stumpf M.P."/>
            <person name="Sudbery P.E."/>
            <person name="Srikantha T."/>
            <person name="Zeng Q."/>
            <person name="Berman J."/>
            <person name="Berriman M."/>
            <person name="Heitman J."/>
            <person name="Gow N.A."/>
            <person name="Lorenz M.C."/>
            <person name="Birren B.W."/>
            <person name="Kellis M."/>
            <person name="Cuomo C.A."/>
        </authorList>
    </citation>
    <scope>NUCLEOTIDE SEQUENCE [LARGE SCALE GENOMIC DNA]</scope>
    <source>
        <strain evidence="2">ATCC 6260 / CBS 566 / DSM 6381 / JCM 1539 / NBRC 10279 / NRRL Y-324</strain>
    </source>
</reference>
<dbReference type="GeneID" id="5128976"/>
<dbReference type="EMBL" id="CH408155">
    <property type="protein sequence ID" value="EDK36211.2"/>
    <property type="molecule type" value="Genomic_DNA"/>
</dbReference>
<proteinExistence type="predicted"/>
<keyword evidence="2" id="KW-1185">Reference proteome</keyword>
<dbReference type="InterPro" id="IPR008402">
    <property type="entry name" value="APC_su15/mnd2"/>
</dbReference>
<dbReference type="GO" id="GO:0005680">
    <property type="term" value="C:anaphase-promoting complex"/>
    <property type="evidence" value="ECO:0007669"/>
    <property type="project" value="InterPro"/>
</dbReference>
<dbReference type="Proteomes" id="UP000001997">
    <property type="component" value="Unassembled WGS sequence"/>
</dbReference>